<dbReference type="OrthoDB" id="1939715at2759"/>
<evidence type="ECO:0000256" key="2">
    <source>
        <dbReference type="SAM" id="MobiDB-lite"/>
    </source>
</evidence>
<feature type="compositionally biased region" description="Low complexity" evidence="2">
    <location>
        <begin position="141"/>
        <end position="171"/>
    </location>
</feature>
<protein>
    <recommendedName>
        <fullName evidence="3">BAT2 N-terminal domain-containing protein</fullName>
    </recommendedName>
</protein>
<keyword evidence="1" id="KW-0597">Phosphoprotein</keyword>
<reference evidence="4" key="1">
    <citation type="submission" date="2020-03" db="EMBL/GenBank/DDBJ databases">
        <authorList>
            <person name="Chebbi M.A."/>
            <person name="Drezen J.M."/>
        </authorList>
    </citation>
    <scope>NUCLEOTIDE SEQUENCE</scope>
    <source>
        <tissue evidence="4">Whole body</tissue>
    </source>
</reference>
<feature type="compositionally biased region" description="Low complexity" evidence="2">
    <location>
        <begin position="238"/>
        <end position="261"/>
    </location>
</feature>
<evidence type="ECO:0000313" key="4">
    <source>
        <dbReference type="EMBL" id="KAG8042588.1"/>
    </source>
</evidence>
<evidence type="ECO:0000256" key="1">
    <source>
        <dbReference type="ARBA" id="ARBA00022553"/>
    </source>
</evidence>
<feature type="compositionally biased region" description="Basic and acidic residues" evidence="2">
    <location>
        <begin position="30"/>
        <end position="39"/>
    </location>
</feature>
<proteinExistence type="predicted"/>
<accession>A0A8J5VCZ6</accession>
<evidence type="ECO:0000313" key="5">
    <source>
        <dbReference type="Proteomes" id="UP000729913"/>
    </source>
</evidence>
<dbReference type="InterPro" id="IPR033184">
    <property type="entry name" value="PRRC2"/>
</dbReference>
<dbReference type="GO" id="GO:0030154">
    <property type="term" value="P:cell differentiation"/>
    <property type="evidence" value="ECO:0007669"/>
    <property type="project" value="TreeGrafter"/>
</dbReference>
<gene>
    <name evidence="4" type="ORF">G9C98_005222</name>
</gene>
<dbReference type="AlphaFoldDB" id="A0A8J5VCZ6"/>
<feature type="domain" description="BAT2 N-terminal" evidence="3">
    <location>
        <begin position="1"/>
        <end position="173"/>
    </location>
</feature>
<reference evidence="4" key="2">
    <citation type="submission" date="2021-04" db="EMBL/GenBank/DDBJ databases">
        <title>Genome-wide patterns of bracovirus chromosomal integration into multiple host tissues during parasitism.</title>
        <authorList>
            <person name="Chebbi M.A.C."/>
        </authorList>
    </citation>
    <scope>NUCLEOTIDE SEQUENCE</scope>
    <source>
        <tissue evidence="4">Whole body</tissue>
    </source>
</reference>
<dbReference type="PANTHER" id="PTHR14038:SF0">
    <property type="entry name" value="LP18708P"/>
    <property type="match status" value="1"/>
</dbReference>
<dbReference type="Pfam" id="PF07001">
    <property type="entry name" value="BAT2_N"/>
    <property type="match status" value="1"/>
</dbReference>
<dbReference type="EMBL" id="JAAOIC020000002">
    <property type="protein sequence ID" value="KAG8042588.1"/>
    <property type="molecule type" value="Genomic_DNA"/>
</dbReference>
<keyword evidence="5" id="KW-1185">Reference proteome</keyword>
<evidence type="ECO:0000259" key="3">
    <source>
        <dbReference type="Pfam" id="PF07001"/>
    </source>
</evidence>
<feature type="region of interest" description="Disordered" evidence="2">
    <location>
        <begin position="1"/>
        <end position="190"/>
    </location>
</feature>
<comment type="caution">
    <text evidence="4">The sequence shown here is derived from an EMBL/GenBank/DDBJ whole genome shotgun (WGS) entry which is preliminary data.</text>
</comment>
<organism evidence="4 5">
    <name type="scientific">Cotesia typhae</name>
    <dbReference type="NCBI Taxonomy" id="2053667"/>
    <lineage>
        <taxon>Eukaryota</taxon>
        <taxon>Metazoa</taxon>
        <taxon>Ecdysozoa</taxon>
        <taxon>Arthropoda</taxon>
        <taxon>Hexapoda</taxon>
        <taxon>Insecta</taxon>
        <taxon>Pterygota</taxon>
        <taxon>Neoptera</taxon>
        <taxon>Endopterygota</taxon>
        <taxon>Hymenoptera</taxon>
        <taxon>Apocrita</taxon>
        <taxon>Ichneumonoidea</taxon>
        <taxon>Braconidae</taxon>
        <taxon>Microgastrinae</taxon>
        <taxon>Cotesia</taxon>
    </lineage>
</organism>
<dbReference type="PANTHER" id="PTHR14038">
    <property type="entry name" value="BAT2 HLA-B-ASSOCIATED TRANSCRIPT 2"/>
    <property type="match status" value="1"/>
</dbReference>
<sequence>MSTLSGIVSKGEKGKSKFQSLDINSLYRVSRGESLEQHQQKSTLPRKHGMQSLGKVPSARRPPANLPSLKSEYSSSDPAVSLVPSGGSGWATTKEQSPNTNTTTTTNATAAPLSDTTTNSSLQCAPATTSVQSPAVGTAAPPSSQQQQPQSLPSQQQQQNTQSQSQHSSEQTANKSSWSAIMSRPGDAGTPAVSAAVGYAGLVGGGRPGRGALGLSFLAHQSPQFQHEFPSLSGQPSVSVPTNNTNQQTTTQQSSSSTASNVISVNAQHQSLLPQQQYPHNHSGGMLVAMYRRELDPRWKSHTRSRSWYRRWEYSGGPGPPSRLIRNARTLRRIRWRTSELGTVACHGFGPGRPTESRRRSVLECKSNSSSSWPKFTSLSWTYSPIYVQSRKLSSEWWFSSTNTVEYERWRRRRWPPSTVQSK</sequence>
<feature type="compositionally biased region" description="Low complexity" evidence="2">
    <location>
        <begin position="99"/>
        <end position="111"/>
    </location>
</feature>
<feature type="compositionally biased region" description="Polar residues" evidence="2">
    <location>
        <begin position="114"/>
        <end position="135"/>
    </location>
</feature>
<dbReference type="Proteomes" id="UP000729913">
    <property type="component" value="Unassembled WGS sequence"/>
</dbReference>
<dbReference type="InterPro" id="IPR009738">
    <property type="entry name" value="BAT2_N"/>
</dbReference>
<feature type="region of interest" description="Disordered" evidence="2">
    <location>
        <begin position="226"/>
        <end position="261"/>
    </location>
</feature>
<name>A0A8J5VCZ6_9HYME</name>